<evidence type="ECO:0000313" key="2">
    <source>
        <dbReference type="EMBL" id="BDD86470.1"/>
    </source>
</evidence>
<dbReference type="GO" id="GO:0016874">
    <property type="term" value="F:ligase activity"/>
    <property type="evidence" value="ECO:0007669"/>
    <property type="project" value="UniProtKB-KW"/>
</dbReference>
<dbReference type="Pfam" id="PF10670">
    <property type="entry name" value="DUF4198"/>
    <property type="match status" value="1"/>
</dbReference>
<dbReference type="SUPFAM" id="SSF49482">
    <property type="entry name" value="Aromatic compound dioxygenase"/>
    <property type="match status" value="1"/>
</dbReference>
<dbReference type="EMBL" id="AP025516">
    <property type="protein sequence ID" value="BDD86470.1"/>
    <property type="molecule type" value="Genomic_DNA"/>
</dbReference>
<feature type="signal peptide" evidence="1">
    <location>
        <begin position="1"/>
        <end position="24"/>
    </location>
</feature>
<dbReference type="RefSeq" id="WP_284153557.1">
    <property type="nucleotide sequence ID" value="NZ_AP025516.1"/>
</dbReference>
<feature type="chain" id="PRO_5045471701" evidence="1">
    <location>
        <begin position="25"/>
        <end position="259"/>
    </location>
</feature>
<dbReference type="InterPro" id="IPR015889">
    <property type="entry name" value="Intradiol_dOase_core"/>
</dbReference>
<reference evidence="2 3" key="1">
    <citation type="submission" date="2022-01" db="EMBL/GenBank/DDBJ databases">
        <title>Desulfofustis limnae sp. nov., a novel mesophilic sulfate-reducing bacterium isolated from marsh soil.</title>
        <authorList>
            <person name="Watanabe M."/>
            <person name="Takahashi A."/>
            <person name="Kojima H."/>
            <person name="Fukui M."/>
        </authorList>
    </citation>
    <scope>NUCLEOTIDE SEQUENCE [LARGE SCALE GENOMIC DNA]</scope>
    <source>
        <strain evidence="2 3">PPLL</strain>
    </source>
</reference>
<accession>A0ABN6M2Y3</accession>
<sequence>MRHTLALCGCLAAVTLAGVDAAQAHFGMLIPSTPIADQHHKSIDLNVSFSHPFEQVGMELVQPARFFVVNDGSETDLRDSLQPTEIMGHTGWRTSFAFKRPGVYQFAMEPHPYWEPAEDLFIIHYTKTIVAAFGDDVGWDEPIGLPTEIVPLLRPFGNYAGNAFSGQVLLNGEPVPHAEVEVEYYNDGGVYQAPSDYHVTQVIKADADGVFSFTCPLAGWWGFAALNEADYTLKTDAGEEKGVEIGAVLWIHLDEFKRP</sequence>
<keyword evidence="3" id="KW-1185">Reference proteome</keyword>
<dbReference type="Proteomes" id="UP000830055">
    <property type="component" value="Chromosome"/>
</dbReference>
<dbReference type="Gene3D" id="2.60.130.10">
    <property type="entry name" value="Aromatic compound dioxygenase"/>
    <property type="match status" value="1"/>
</dbReference>
<dbReference type="InterPro" id="IPR019613">
    <property type="entry name" value="DUF4198"/>
</dbReference>
<evidence type="ECO:0000256" key="1">
    <source>
        <dbReference type="SAM" id="SignalP"/>
    </source>
</evidence>
<keyword evidence="1" id="KW-0732">Signal</keyword>
<evidence type="ECO:0000313" key="3">
    <source>
        <dbReference type="Proteomes" id="UP000830055"/>
    </source>
</evidence>
<gene>
    <name evidence="2" type="ORF">DPPLL_08350</name>
</gene>
<organism evidence="2 3">
    <name type="scientific">Desulfofustis limnaeus</name>
    <dbReference type="NCBI Taxonomy" id="2740163"/>
    <lineage>
        <taxon>Bacteria</taxon>
        <taxon>Pseudomonadati</taxon>
        <taxon>Thermodesulfobacteriota</taxon>
        <taxon>Desulfobulbia</taxon>
        <taxon>Desulfobulbales</taxon>
        <taxon>Desulfocapsaceae</taxon>
        <taxon>Desulfofustis</taxon>
    </lineage>
</organism>
<name>A0ABN6M2Y3_9BACT</name>
<proteinExistence type="predicted"/>
<keyword evidence="2" id="KW-0436">Ligase</keyword>
<protein>
    <submittedName>
        <fullName evidence="2">ATP-dependent DNA ligase</fullName>
    </submittedName>
</protein>